<keyword evidence="2" id="KW-1185">Reference proteome</keyword>
<comment type="caution">
    <text evidence="1">The sequence shown here is derived from an EMBL/GenBank/DDBJ whole genome shotgun (WGS) entry which is preliminary data.</text>
</comment>
<evidence type="ECO:0000313" key="1">
    <source>
        <dbReference type="EMBL" id="GBP04810.1"/>
    </source>
</evidence>
<dbReference type="EMBL" id="BGZK01000015">
    <property type="protein sequence ID" value="GBP04810.1"/>
    <property type="molecule type" value="Genomic_DNA"/>
</dbReference>
<sequence>MYIIYVGDKYPARTNSGNSNVHRNAWTELCGDGAGNQGPRRDETDVCARAYESCRFAKRLMMELEGGHRNSVIKRRNPIEFGLV</sequence>
<evidence type="ECO:0000313" key="2">
    <source>
        <dbReference type="Proteomes" id="UP000299102"/>
    </source>
</evidence>
<name>A0A4C1SUC3_EUMVA</name>
<gene>
    <name evidence="1" type="ORF">EVAR_3731_1</name>
</gene>
<protein>
    <submittedName>
        <fullName evidence="1">Uncharacterized protein</fullName>
    </submittedName>
</protein>
<proteinExistence type="predicted"/>
<dbReference type="AlphaFoldDB" id="A0A4C1SUC3"/>
<accession>A0A4C1SUC3</accession>
<organism evidence="1 2">
    <name type="scientific">Eumeta variegata</name>
    <name type="common">Bagworm moth</name>
    <name type="synonym">Eumeta japonica</name>
    <dbReference type="NCBI Taxonomy" id="151549"/>
    <lineage>
        <taxon>Eukaryota</taxon>
        <taxon>Metazoa</taxon>
        <taxon>Ecdysozoa</taxon>
        <taxon>Arthropoda</taxon>
        <taxon>Hexapoda</taxon>
        <taxon>Insecta</taxon>
        <taxon>Pterygota</taxon>
        <taxon>Neoptera</taxon>
        <taxon>Endopterygota</taxon>
        <taxon>Lepidoptera</taxon>
        <taxon>Glossata</taxon>
        <taxon>Ditrysia</taxon>
        <taxon>Tineoidea</taxon>
        <taxon>Psychidae</taxon>
        <taxon>Oiketicinae</taxon>
        <taxon>Eumeta</taxon>
    </lineage>
</organism>
<dbReference type="Proteomes" id="UP000299102">
    <property type="component" value="Unassembled WGS sequence"/>
</dbReference>
<reference evidence="1 2" key="1">
    <citation type="journal article" date="2019" name="Commun. Biol.">
        <title>The bagworm genome reveals a unique fibroin gene that provides high tensile strength.</title>
        <authorList>
            <person name="Kono N."/>
            <person name="Nakamura H."/>
            <person name="Ohtoshi R."/>
            <person name="Tomita M."/>
            <person name="Numata K."/>
            <person name="Arakawa K."/>
        </authorList>
    </citation>
    <scope>NUCLEOTIDE SEQUENCE [LARGE SCALE GENOMIC DNA]</scope>
</reference>